<comment type="caution">
    <text evidence="2">The sequence shown here is derived from an EMBL/GenBank/DDBJ whole genome shotgun (WGS) entry which is preliminary data.</text>
</comment>
<feature type="domain" description="6-hydroxymethylpterin diphosphokinase MptE-like" evidence="1">
    <location>
        <begin position="212"/>
        <end position="379"/>
    </location>
</feature>
<dbReference type="PANTHER" id="PTHR41786:SF1">
    <property type="entry name" value="6-HYDROXYMETHYLPTERIN DIPHOSPHOKINASE MPTE-LIKE DOMAIN-CONTAINING PROTEIN"/>
    <property type="match status" value="1"/>
</dbReference>
<dbReference type="RefSeq" id="WP_055945855.1">
    <property type="nucleotide sequence ID" value="NZ_JAQDCV010000003.1"/>
</dbReference>
<dbReference type="EMBL" id="LLKB01000006">
    <property type="protein sequence ID" value="KQC84319.1"/>
    <property type="molecule type" value="Genomic_DNA"/>
</dbReference>
<dbReference type="Pfam" id="PF01973">
    <property type="entry name" value="MptE-like"/>
    <property type="match status" value="1"/>
</dbReference>
<dbReference type="PANTHER" id="PTHR41786">
    <property type="entry name" value="MOTILITY ACCESSORY FACTOR MAF"/>
    <property type="match status" value="1"/>
</dbReference>
<gene>
    <name evidence="2" type="ORF">APZ18_13505</name>
</gene>
<keyword evidence="3" id="KW-1185">Reference proteome</keyword>
<evidence type="ECO:0000259" key="1">
    <source>
        <dbReference type="Pfam" id="PF01973"/>
    </source>
</evidence>
<dbReference type="AlphaFoldDB" id="A0AAW3JP98"/>
<proteinExistence type="predicted"/>
<accession>A0AAW3JP98</accession>
<dbReference type="InterPro" id="IPR002826">
    <property type="entry name" value="MptE-like"/>
</dbReference>
<evidence type="ECO:0000313" key="3">
    <source>
        <dbReference type="Proteomes" id="UP000050833"/>
    </source>
</evidence>
<evidence type="ECO:0000313" key="2">
    <source>
        <dbReference type="EMBL" id="KQC84319.1"/>
    </source>
</evidence>
<sequence length="611" mass="70418">MEYLEKNLEKLRKYRKYFYEKLIDIMQKGDLKYDRFNILTTRDGDKTIEIAVGNERHRLNSLYSPKKEAERWADKYKFNNINTSVVMFGIANGVFARAILDKLKKDAVFFLVEPDLSLFVYCLKNFDMRDIISDARVHFFVDTINYEDIYFSFLNTITEVMLPNQIVCTYPEMDRIYGDKAQNFMEIIKNCYSVQVSLGIDFNNVYEKTIYNTFKNLHFIKESNYLTEFIGKISDDVPIIIVSAGPSLDKNIDDLKKAEKKAFIVATDTAVKILIAHDVPYDVIITKDVKKSSIHLKDERCHDHPMIADICSKNSILEENKGHKIWNNTSNFMCRLYAKYGLKYTSCMLGMSVATDAFTMAELIGAKRIILIGQDLAYAGEYSHAGSVANHSYDNINGIYEIEGIYGDKVKARGDWVDMIHWFEAEIAKVRDDIDVIDATEGGAKIQGTRIMKLSEAIELYCKKKFDFQEVLNQMQPTFSEDMYEKLREDLYNMKKELSDIYSCSEEGIKAADDMLLLLDGQETQQADIKLGEKAEIVKKNMKFIEEQLVYEIINDYMETKIKSALKINMLGDDRTENAKFSCELSKEAFNAAIETVDYAMPILQEALESI</sequence>
<dbReference type="Proteomes" id="UP000050833">
    <property type="component" value="Unassembled WGS sequence"/>
</dbReference>
<protein>
    <recommendedName>
        <fullName evidence="1">6-hydroxymethylpterin diphosphokinase MptE-like domain-containing protein</fullName>
    </recommendedName>
</protein>
<name>A0AAW3JP98_9FIRM</name>
<reference evidence="2 3" key="1">
    <citation type="submission" date="2015-10" db="EMBL/GenBank/DDBJ databases">
        <title>Butyribacter intestini gen. nov., sp. nov., a butyric acid-producing bacterium of the family Lachnospiraceae isolated from the human faeces.</title>
        <authorList>
            <person name="Zou Y."/>
            <person name="Xue W."/>
            <person name="Luo G."/>
            <person name="Lv M."/>
        </authorList>
    </citation>
    <scope>NUCLEOTIDE SEQUENCE [LARGE SCALE GENOMIC DNA]</scope>
    <source>
        <strain evidence="2 3">TF01-11</strain>
    </source>
</reference>
<organism evidence="2 3">
    <name type="scientific">Butyribacter intestini</name>
    <dbReference type="NCBI Taxonomy" id="1703332"/>
    <lineage>
        <taxon>Bacteria</taxon>
        <taxon>Bacillati</taxon>
        <taxon>Bacillota</taxon>
        <taxon>Clostridia</taxon>
        <taxon>Lachnospirales</taxon>
        <taxon>Lachnospiraceae</taxon>
        <taxon>Butyribacter</taxon>
    </lineage>
</organism>